<protein>
    <submittedName>
        <fullName evidence="1">Uncharacterized protein</fullName>
    </submittedName>
</protein>
<sequence length="12" mass="1459">METCTIFTFPRI</sequence>
<accession>A0A0A8ZDE4</accession>
<dbReference type="EMBL" id="GBRH01262232">
    <property type="protein sequence ID" value="JAD35663.1"/>
    <property type="molecule type" value="Transcribed_RNA"/>
</dbReference>
<proteinExistence type="predicted"/>
<organism evidence="1">
    <name type="scientific">Arundo donax</name>
    <name type="common">Giant reed</name>
    <name type="synonym">Donax arundinaceus</name>
    <dbReference type="NCBI Taxonomy" id="35708"/>
    <lineage>
        <taxon>Eukaryota</taxon>
        <taxon>Viridiplantae</taxon>
        <taxon>Streptophyta</taxon>
        <taxon>Embryophyta</taxon>
        <taxon>Tracheophyta</taxon>
        <taxon>Spermatophyta</taxon>
        <taxon>Magnoliopsida</taxon>
        <taxon>Liliopsida</taxon>
        <taxon>Poales</taxon>
        <taxon>Poaceae</taxon>
        <taxon>PACMAD clade</taxon>
        <taxon>Arundinoideae</taxon>
        <taxon>Arundineae</taxon>
        <taxon>Arundo</taxon>
    </lineage>
</organism>
<reference evidence="1" key="1">
    <citation type="submission" date="2014-09" db="EMBL/GenBank/DDBJ databases">
        <authorList>
            <person name="Magalhaes I.L.F."/>
            <person name="Oliveira U."/>
            <person name="Santos F.R."/>
            <person name="Vidigal T.H.D.A."/>
            <person name="Brescovit A.D."/>
            <person name="Santos A.J."/>
        </authorList>
    </citation>
    <scope>NUCLEOTIDE SEQUENCE</scope>
    <source>
        <tissue evidence="1">Shoot tissue taken approximately 20 cm above the soil surface</tissue>
    </source>
</reference>
<reference evidence="1" key="2">
    <citation type="journal article" date="2015" name="Data Brief">
        <title>Shoot transcriptome of the giant reed, Arundo donax.</title>
        <authorList>
            <person name="Barrero R.A."/>
            <person name="Guerrero F.D."/>
            <person name="Moolhuijzen P."/>
            <person name="Goolsby J.A."/>
            <person name="Tidwell J."/>
            <person name="Bellgard S.E."/>
            <person name="Bellgard M.I."/>
        </authorList>
    </citation>
    <scope>NUCLEOTIDE SEQUENCE</scope>
    <source>
        <tissue evidence="1">Shoot tissue taken approximately 20 cm above the soil surface</tissue>
    </source>
</reference>
<evidence type="ECO:0000313" key="1">
    <source>
        <dbReference type="EMBL" id="JAD35663.1"/>
    </source>
</evidence>
<name>A0A0A8ZDE4_ARUDO</name>